<keyword evidence="2" id="KW-1185">Reference proteome</keyword>
<reference evidence="1" key="1">
    <citation type="submission" date="2022-01" db="EMBL/GenBank/DDBJ databases">
        <title>Collection of gut derived symbiotic bacterial strains cultured from healthy donors.</title>
        <authorList>
            <person name="Lin H."/>
            <person name="Kohout C."/>
            <person name="Waligurski E."/>
            <person name="Pamer E.G."/>
        </authorList>
    </citation>
    <scope>NUCLEOTIDE SEQUENCE</scope>
    <source>
        <strain evidence="1">MSK.14.39</strain>
    </source>
</reference>
<dbReference type="Proteomes" id="UP001108123">
    <property type="component" value="Unassembled WGS sequence"/>
</dbReference>
<evidence type="ECO:0000313" key="2">
    <source>
        <dbReference type="Proteomes" id="UP001108123"/>
    </source>
</evidence>
<comment type="caution">
    <text evidence="1">The sequence shown here is derived from an EMBL/GenBank/DDBJ whole genome shotgun (WGS) entry which is preliminary data.</text>
</comment>
<proteinExistence type="predicted"/>
<accession>A0A9Q4ADL5</accession>
<dbReference type="AlphaFoldDB" id="A0A9Q4ADL5"/>
<name>A0A9Q4ADL5_9FIRM</name>
<organism evidence="1 2">
    <name type="scientific">Anaerosalibacter bizertensis</name>
    <dbReference type="NCBI Taxonomy" id="932217"/>
    <lineage>
        <taxon>Bacteria</taxon>
        <taxon>Bacillati</taxon>
        <taxon>Bacillota</taxon>
        <taxon>Tissierellia</taxon>
        <taxon>Tissierellales</taxon>
        <taxon>Sporanaerobacteraceae</taxon>
        <taxon>Anaerosalibacter</taxon>
    </lineage>
</organism>
<sequence length="115" mass="12684">MLIPGPRNTNPFLPGANWNTDNRNYTIKIRSIPPPQSSEHFIPEAGNNTFCAGTLKDSTPNKFGLIGIRIYVPSIGHDKTGGVGLPKITYCTAKKIVEIQAFPKLMLKLLSLRIH</sequence>
<evidence type="ECO:0000313" key="1">
    <source>
        <dbReference type="EMBL" id="MCG4565665.1"/>
    </source>
</evidence>
<dbReference type="EMBL" id="JAKNID010000043">
    <property type="protein sequence ID" value="MCG4565665.1"/>
    <property type="molecule type" value="Genomic_DNA"/>
</dbReference>
<gene>
    <name evidence="1" type="ORF">L0P62_09405</name>
</gene>
<protein>
    <submittedName>
        <fullName evidence="1">Uncharacterized protein</fullName>
    </submittedName>
</protein>
<dbReference type="RefSeq" id="WP_226808269.1">
    <property type="nucleotide sequence ID" value="NZ_JAJBNW010000042.1"/>
</dbReference>